<evidence type="ECO:0000256" key="2">
    <source>
        <dbReference type="PROSITE-ProRule" id="PRU00169"/>
    </source>
</evidence>
<comment type="caution">
    <text evidence="4">The sequence shown here is derived from an EMBL/GenBank/DDBJ whole genome shotgun (WGS) entry which is preliminary data.</text>
</comment>
<dbReference type="Pfam" id="PF00072">
    <property type="entry name" value="Response_reg"/>
    <property type="match status" value="1"/>
</dbReference>
<dbReference type="Gene3D" id="3.40.50.2300">
    <property type="match status" value="1"/>
</dbReference>
<sequence length="129" mass="14004">MSVMPVLLVVEDETLLHIAIEDELADAGYDLVFISNGTRAIEELHANGQRFKALITDIRLGPGPNGWEVAHRARERLPSLPVLYMSGDSASEWAANGVPNSVMVSKPFAMSQLVTAISQLITEADMRSA</sequence>
<dbReference type="GO" id="GO:0000160">
    <property type="term" value="P:phosphorelay signal transduction system"/>
    <property type="evidence" value="ECO:0007669"/>
    <property type="project" value="InterPro"/>
</dbReference>
<reference evidence="4 5" key="1">
    <citation type="submission" date="2015-03" db="EMBL/GenBank/DDBJ databases">
        <authorList>
            <person name="Hassan Y.I."/>
            <person name="Lepp D."/>
            <person name="Zhou T."/>
        </authorList>
    </citation>
    <scope>NUCLEOTIDE SEQUENCE [LARGE SCALE GENOMIC DNA]</scope>
    <source>
        <strain evidence="4 5">GH2-10</strain>
    </source>
</reference>
<keyword evidence="1 2" id="KW-0597">Phosphoprotein</keyword>
<dbReference type="PANTHER" id="PTHR44591">
    <property type="entry name" value="STRESS RESPONSE REGULATOR PROTEIN 1"/>
    <property type="match status" value="1"/>
</dbReference>
<dbReference type="SUPFAM" id="SSF52172">
    <property type="entry name" value="CheY-like"/>
    <property type="match status" value="1"/>
</dbReference>
<dbReference type="OrthoDB" id="7210814at2"/>
<dbReference type="STRING" id="361041.VW35_08120"/>
<dbReference type="InterPro" id="IPR011006">
    <property type="entry name" value="CheY-like_superfamily"/>
</dbReference>
<dbReference type="SMART" id="SM00448">
    <property type="entry name" value="REC"/>
    <property type="match status" value="1"/>
</dbReference>
<keyword evidence="5" id="KW-1185">Reference proteome</keyword>
<evidence type="ECO:0000259" key="3">
    <source>
        <dbReference type="PROSITE" id="PS50110"/>
    </source>
</evidence>
<dbReference type="PANTHER" id="PTHR44591:SF21">
    <property type="entry name" value="TWO-COMPONENT RESPONSE REGULATOR"/>
    <property type="match status" value="1"/>
</dbReference>
<protein>
    <recommendedName>
        <fullName evidence="3">Response regulatory domain-containing protein</fullName>
    </recommendedName>
</protein>
<dbReference type="Proteomes" id="UP000033514">
    <property type="component" value="Unassembled WGS sequence"/>
</dbReference>
<dbReference type="PROSITE" id="PS50110">
    <property type="entry name" value="RESPONSE_REGULATORY"/>
    <property type="match status" value="1"/>
</dbReference>
<dbReference type="InterPro" id="IPR050595">
    <property type="entry name" value="Bact_response_regulator"/>
</dbReference>
<evidence type="ECO:0000313" key="5">
    <source>
        <dbReference type="Proteomes" id="UP000033514"/>
    </source>
</evidence>
<accession>A0A0F5LDA6</accession>
<organism evidence="4 5">
    <name type="scientific">Devosia soli</name>
    <dbReference type="NCBI Taxonomy" id="361041"/>
    <lineage>
        <taxon>Bacteria</taxon>
        <taxon>Pseudomonadati</taxon>
        <taxon>Pseudomonadota</taxon>
        <taxon>Alphaproteobacteria</taxon>
        <taxon>Hyphomicrobiales</taxon>
        <taxon>Devosiaceae</taxon>
        <taxon>Devosia</taxon>
    </lineage>
</organism>
<dbReference type="InterPro" id="IPR001789">
    <property type="entry name" value="Sig_transdc_resp-reg_receiver"/>
</dbReference>
<evidence type="ECO:0000313" key="4">
    <source>
        <dbReference type="EMBL" id="KKB80348.1"/>
    </source>
</evidence>
<proteinExistence type="predicted"/>
<feature type="domain" description="Response regulatory" evidence="3">
    <location>
        <begin position="6"/>
        <end position="121"/>
    </location>
</feature>
<dbReference type="PATRIC" id="fig|361041.3.peg.965"/>
<dbReference type="EMBL" id="LAJG01000014">
    <property type="protein sequence ID" value="KKB80348.1"/>
    <property type="molecule type" value="Genomic_DNA"/>
</dbReference>
<dbReference type="AlphaFoldDB" id="A0A0F5LDA6"/>
<feature type="modified residue" description="4-aspartylphosphate" evidence="2">
    <location>
        <position position="57"/>
    </location>
</feature>
<name>A0A0F5LDA6_9HYPH</name>
<evidence type="ECO:0000256" key="1">
    <source>
        <dbReference type="ARBA" id="ARBA00022553"/>
    </source>
</evidence>
<gene>
    <name evidence="4" type="ORF">VW35_08120</name>
</gene>